<dbReference type="Pfam" id="PF00072">
    <property type="entry name" value="Response_reg"/>
    <property type="match status" value="1"/>
</dbReference>
<evidence type="ECO:0000256" key="1">
    <source>
        <dbReference type="ARBA" id="ARBA00022553"/>
    </source>
</evidence>
<dbReference type="InterPro" id="IPR050595">
    <property type="entry name" value="Bact_response_regulator"/>
</dbReference>
<dbReference type="InterPro" id="IPR001789">
    <property type="entry name" value="Sig_transdc_resp-reg_receiver"/>
</dbReference>
<dbReference type="SUPFAM" id="SSF52172">
    <property type="entry name" value="CheY-like"/>
    <property type="match status" value="1"/>
</dbReference>
<dbReference type="GO" id="GO:0000160">
    <property type="term" value="P:phosphorelay signal transduction system"/>
    <property type="evidence" value="ECO:0007669"/>
    <property type="project" value="InterPro"/>
</dbReference>
<gene>
    <name evidence="3" type="ORF">S01H4_13766</name>
</gene>
<accession>X0Z9K1</accession>
<comment type="caution">
    <text evidence="3">The sequence shown here is derived from an EMBL/GenBank/DDBJ whole genome shotgun (WGS) entry which is preliminary data.</text>
</comment>
<evidence type="ECO:0000259" key="2">
    <source>
        <dbReference type="PROSITE" id="PS50110"/>
    </source>
</evidence>
<reference evidence="3" key="1">
    <citation type="journal article" date="2014" name="Front. Microbiol.">
        <title>High frequency of phylogenetically diverse reductive dehalogenase-homologous genes in deep subseafloor sedimentary metagenomes.</title>
        <authorList>
            <person name="Kawai M."/>
            <person name="Futagami T."/>
            <person name="Toyoda A."/>
            <person name="Takaki Y."/>
            <person name="Nishi S."/>
            <person name="Hori S."/>
            <person name="Arai W."/>
            <person name="Tsubouchi T."/>
            <person name="Morono Y."/>
            <person name="Uchiyama I."/>
            <person name="Ito T."/>
            <person name="Fujiyama A."/>
            <person name="Inagaki F."/>
            <person name="Takami H."/>
        </authorList>
    </citation>
    <scope>NUCLEOTIDE SEQUENCE</scope>
    <source>
        <strain evidence="3">Expedition CK06-06</strain>
    </source>
</reference>
<feature type="domain" description="Response regulatory" evidence="2">
    <location>
        <begin position="6"/>
        <end position="124"/>
    </location>
</feature>
<keyword evidence="1" id="KW-0597">Phosphoprotein</keyword>
<proteinExistence type="predicted"/>
<dbReference type="PANTHER" id="PTHR44591:SF3">
    <property type="entry name" value="RESPONSE REGULATORY DOMAIN-CONTAINING PROTEIN"/>
    <property type="match status" value="1"/>
</dbReference>
<dbReference type="SMART" id="SM00448">
    <property type="entry name" value="REC"/>
    <property type="match status" value="1"/>
</dbReference>
<evidence type="ECO:0000313" key="3">
    <source>
        <dbReference type="EMBL" id="GAG57073.1"/>
    </source>
</evidence>
<dbReference type="EMBL" id="BART01006055">
    <property type="protein sequence ID" value="GAG57073.1"/>
    <property type="molecule type" value="Genomic_DNA"/>
</dbReference>
<dbReference type="PROSITE" id="PS50110">
    <property type="entry name" value="RESPONSE_REGULATORY"/>
    <property type="match status" value="1"/>
</dbReference>
<sequence>MSQKNTILIVDDEPDIVNLTEKFLRLGEFDTITSNNAKEAMKMVEENYDKIALILLDIMMPGRSGYSVLEEIKNNEKYKHILVVLFTVKSFNEDVQKGKDLGADDYIVKPFSGKELLKRIKDILDKN</sequence>
<organism evidence="3">
    <name type="scientific">marine sediment metagenome</name>
    <dbReference type="NCBI Taxonomy" id="412755"/>
    <lineage>
        <taxon>unclassified sequences</taxon>
        <taxon>metagenomes</taxon>
        <taxon>ecological metagenomes</taxon>
    </lineage>
</organism>
<dbReference type="AlphaFoldDB" id="X0Z9K1"/>
<dbReference type="Gene3D" id="3.40.50.2300">
    <property type="match status" value="1"/>
</dbReference>
<dbReference type="InterPro" id="IPR011006">
    <property type="entry name" value="CheY-like_superfamily"/>
</dbReference>
<dbReference type="PANTHER" id="PTHR44591">
    <property type="entry name" value="STRESS RESPONSE REGULATOR PROTEIN 1"/>
    <property type="match status" value="1"/>
</dbReference>
<name>X0Z9K1_9ZZZZ</name>
<protein>
    <recommendedName>
        <fullName evidence="2">Response regulatory domain-containing protein</fullName>
    </recommendedName>
</protein>